<evidence type="ECO:0000256" key="6">
    <source>
        <dbReference type="ARBA" id="ARBA00022777"/>
    </source>
</evidence>
<evidence type="ECO:0000313" key="13">
    <source>
        <dbReference type="Proteomes" id="UP000283255"/>
    </source>
</evidence>
<dbReference type="InterPro" id="IPR004358">
    <property type="entry name" value="Sig_transdc_His_kin-like_C"/>
</dbReference>
<evidence type="ECO:0000256" key="1">
    <source>
        <dbReference type="ARBA" id="ARBA00000085"/>
    </source>
</evidence>
<dbReference type="Pfam" id="PF02518">
    <property type="entry name" value="HATPase_c"/>
    <property type="match status" value="1"/>
</dbReference>
<keyword evidence="7" id="KW-0067">ATP-binding</keyword>
<dbReference type="PANTHER" id="PTHR43065">
    <property type="entry name" value="SENSOR HISTIDINE KINASE"/>
    <property type="match status" value="1"/>
</dbReference>
<keyword evidence="13" id="KW-1185">Reference proteome</keyword>
<dbReference type="GO" id="GO:0005524">
    <property type="term" value="F:ATP binding"/>
    <property type="evidence" value="ECO:0007669"/>
    <property type="project" value="UniProtKB-KW"/>
</dbReference>
<dbReference type="PANTHER" id="PTHR43065:SF10">
    <property type="entry name" value="PEROXIDE STRESS-ACTIVATED HISTIDINE KINASE MAK3"/>
    <property type="match status" value="1"/>
</dbReference>
<feature type="transmembrane region" description="Helical" evidence="10">
    <location>
        <begin position="156"/>
        <end position="174"/>
    </location>
</feature>
<organism evidence="12 13">
    <name type="scientific">Motilimonas pumila</name>
    <dbReference type="NCBI Taxonomy" id="2303987"/>
    <lineage>
        <taxon>Bacteria</taxon>
        <taxon>Pseudomonadati</taxon>
        <taxon>Pseudomonadota</taxon>
        <taxon>Gammaproteobacteria</taxon>
        <taxon>Alteromonadales</taxon>
        <taxon>Alteromonadales genera incertae sedis</taxon>
        <taxon>Motilimonas</taxon>
    </lineage>
</organism>
<keyword evidence="10" id="KW-0472">Membrane</keyword>
<evidence type="ECO:0000256" key="7">
    <source>
        <dbReference type="ARBA" id="ARBA00022840"/>
    </source>
</evidence>
<dbReference type="EMBL" id="QZCH01000018">
    <property type="protein sequence ID" value="RJG42370.1"/>
    <property type="molecule type" value="Genomic_DNA"/>
</dbReference>
<keyword evidence="10" id="KW-0812">Transmembrane</keyword>
<dbReference type="FunFam" id="3.30.565.10:FF:000042">
    <property type="entry name" value="Two-component sensor histidine kinase KdpD"/>
    <property type="match status" value="1"/>
</dbReference>
<dbReference type="Gene3D" id="3.30.565.10">
    <property type="entry name" value="Histidine kinase-like ATPase, C-terminal domain"/>
    <property type="match status" value="1"/>
</dbReference>
<evidence type="ECO:0000256" key="8">
    <source>
        <dbReference type="ARBA" id="ARBA00023012"/>
    </source>
</evidence>
<evidence type="ECO:0000256" key="4">
    <source>
        <dbReference type="ARBA" id="ARBA00022679"/>
    </source>
</evidence>
<dbReference type="GO" id="GO:0000155">
    <property type="term" value="F:phosphorelay sensor kinase activity"/>
    <property type="evidence" value="ECO:0007669"/>
    <property type="project" value="InterPro"/>
</dbReference>
<dbReference type="EC" id="2.7.13.3" evidence="2"/>
<dbReference type="Proteomes" id="UP000283255">
    <property type="component" value="Unassembled WGS sequence"/>
</dbReference>
<keyword evidence="4" id="KW-0808">Transferase</keyword>
<dbReference type="PROSITE" id="PS50109">
    <property type="entry name" value="HIS_KIN"/>
    <property type="match status" value="1"/>
</dbReference>
<dbReference type="Pfam" id="PF17149">
    <property type="entry name" value="CHASE5"/>
    <property type="match status" value="1"/>
</dbReference>
<sequence length="490" mass="55124">MGSGESVKKHYRDSVLARKIILGMVLCSSIITLLLTCAQLYKQYIKDIDQLSQSEQIIRESMLHSLSESVWEYDDKLIKLQLKGMLSHPYIEHATLVLADGQEYSAGKINSDFVNTYEFDINHQQNDNQALLGSLFVYADLTEIYEELVSSAATTLLANAIKTFGVVMFMLFLMDRLIGRHLIHTMDYLKAIETVTEPKTLSLERPNNHVTDDMDELAETINAMQRRIYEAHQQLMTEMQARAKLQEQLLDQNQQLAQLDRVFTMGEMATSLAHELNQPLASITGFADICKRLINQPEINQPMVEKTLEKVSSEAMRASEIIRRTREFVRNRSPQRESIELQPLLIESVSMLQDMANKKQVSVNCLAASSAVWVEVDKVQLQQVLINLVRNAIEAVQSSQKGKVELAYHHDDSEVAITVIDNGPGLSQKVLDNLFQPFITTKENGMGVGLSICHSIIEAHGGRMQVENQDQGGACFTIVLPNLEQQSGDA</sequence>
<evidence type="ECO:0000256" key="2">
    <source>
        <dbReference type="ARBA" id="ARBA00012438"/>
    </source>
</evidence>
<dbReference type="SUPFAM" id="SSF55874">
    <property type="entry name" value="ATPase domain of HSP90 chaperone/DNA topoisomerase II/histidine kinase"/>
    <property type="match status" value="1"/>
</dbReference>
<dbReference type="Pfam" id="PF00512">
    <property type="entry name" value="HisKA"/>
    <property type="match status" value="1"/>
</dbReference>
<dbReference type="InterPro" id="IPR005467">
    <property type="entry name" value="His_kinase_dom"/>
</dbReference>
<proteinExistence type="predicted"/>
<dbReference type="SUPFAM" id="SSF47384">
    <property type="entry name" value="Homodimeric domain of signal transducing histidine kinase"/>
    <property type="match status" value="1"/>
</dbReference>
<dbReference type="GO" id="GO:0042802">
    <property type="term" value="F:identical protein binding"/>
    <property type="evidence" value="ECO:0007669"/>
    <property type="project" value="UniProtKB-ARBA"/>
</dbReference>
<evidence type="ECO:0000313" key="12">
    <source>
        <dbReference type="EMBL" id="RJG42370.1"/>
    </source>
</evidence>
<comment type="caution">
    <text evidence="12">The sequence shown here is derived from an EMBL/GenBank/DDBJ whole genome shotgun (WGS) entry which is preliminary data.</text>
</comment>
<keyword evidence="3" id="KW-0597">Phosphoprotein</keyword>
<evidence type="ECO:0000256" key="5">
    <source>
        <dbReference type="ARBA" id="ARBA00022741"/>
    </source>
</evidence>
<feature type="domain" description="Histidine kinase" evidence="11">
    <location>
        <begin position="271"/>
        <end position="484"/>
    </location>
</feature>
<evidence type="ECO:0000256" key="9">
    <source>
        <dbReference type="SAM" id="Coils"/>
    </source>
</evidence>
<keyword evidence="6" id="KW-0418">Kinase</keyword>
<evidence type="ECO:0000256" key="3">
    <source>
        <dbReference type="ARBA" id="ARBA00022553"/>
    </source>
</evidence>
<keyword evidence="10" id="KW-1133">Transmembrane helix</keyword>
<keyword evidence="5" id="KW-0547">Nucleotide-binding</keyword>
<comment type="catalytic activity">
    <reaction evidence="1">
        <text>ATP + protein L-histidine = ADP + protein N-phospho-L-histidine.</text>
        <dbReference type="EC" id="2.7.13.3"/>
    </reaction>
</comment>
<dbReference type="CDD" id="cd00082">
    <property type="entry name" value="HisKA"/>
    <property type="match status" value="1"/>
</dbReference>
<accession>A0A418YCX6</accession>
<keyword evidence="9" id="KW-0175">Coiled coil</keyword>
<feature type="coiled-coil region" evidence="9">
    <location>
        <begin position="207"/>
        <end position="262"/>
    </location>
</feature>
<name>A0A418YCX6_9GAMM</name>
<dbReference type="SMART" id="SM00387">
    <property type="entry name" value="HATPase_c"/>
    <property type="match status" value="1"/>
</dbReference>
<dbReference type="InterPro" id="IPR003594">
    <property type="entry name" value="HATPase_dom"/>
</dbReference>
<protein>
    <recommendedName>
        <fullName evidence="2">histidine kinase</fullName>
        <ecNumber evidence="2">2.7.13.3</ecNumber>
    </recommendedName>
</protein>
<dbReference type="InterPro" id="IPR036097">
    <property type="entry name" value="HisK_dim/P_sf"/>
</dbReference>
<dbReference type="AlphaFoldDB" id="A0A418YCX6"/>
<dbReference type="SMART" id="SM00388">
    <property type="entry name" value="HisKA"/>
    <property type="match status" value="1"/>
</dbReference>
<gene>
    <name evidence="12" type="ORF">D1Z90_13915</name>
</gene>
<dbReference type="InterPro" id="IPR033414">
    <property type="entry name" value="Sensor_dom"/>
</dbReference>
<dbReference type="InterPro" id="IPR003661">
    <property type="entry name" value="HisK_dim/P_dom"/>
</dbReference>
<keyword evidence="8" id="KW-0902">Two-component regulatory system</keyword>
<evidence type="ECO:0000256" key="10">
    <source>
        <dbReference type="SAM" id="Phobius"/>
    </source>
</evidence>
<dbReference type="PRINTS" id="PR00344">
    <property type="entry name" value="BCTRLSENSOR"/>
</dbReference>
<feature type="transmembrane region" description="Helical" evidence="10">
    <location>
        <begin position="20"/>
        <end position="41"/>
    </location>
</feature>
<reference evidence="12 13" key="2">
    <citation type="submission" date="2019-01" db="EMBL/GenBank/DDBJ databases">
        <title>Motilimonas pumilus sp. nov., isolated from the gut of sea cucumber (Apostichopus japonicus).</title>
        <authorList>
            <person name="Wang F.-Q."/>
            <person name="Ren L.-H."/>
            <person name="Lin Y.-W."/>
            <person name="Sun G.-H."/>
            <person name="Du Z.-J."/>
            <person name="Zhao J.-X."/>
            <person name="Liu X.-J."/>
            <person name="Liu L.-J."/>
        </authorList>
    </citation>
    <scope>NUCLEOTIDE SEQUENCE [LARGE SCALE GENOMIC DNA]</scope>
    <source>
        <strain evidence="12 13">PLHSC7-2</strain>
    </source>
</reference>
<reference evidence="12 13" key="1">
    <citation type="submission" date="2018-09" db="EMBL/GenBank/DDBJ databases">
        <authorList>
            <person name="Wang F."/>
        </authorList>
    </citation>
    <scope>NUCLEOTIDE SEQUENCE [LARGE SCALE GENOMIC DNA]</scope>
    <source>
        <strain evidence="12 13">PLHSC7-2</strain>
    </source>
</reference>
<dbReference type="Gene3D" id="1.10.287.130">
    <property type="match status" value="1"/>
</dbReference>
<dbReference type="InterPro" id="IPR036890">
    <property type="entry name" value="HATPase_C_sf"/>
</dbReference>
<evidence type="ECO:0000259" key="11">
    <source>
        <dbReference type="PROSITE" id="PS50109"/>
    </source>
</evidence>